<dbReference type="EMBL" id="JAAAMJ010000028">
    <property type="protein sequence ID" value="NDV89121.1"/>
    <property type="molecule type" value="Genomic_DNA"/>
</dbReference>
<keyword evidence="1" id="KW-1133">Transmembrane helix</keyword>
<name>A0A6L9MMZ4_9HYPH</name>
<evidence type="ECO:0000256" key="1">
    <source>
        <dbReference type="SAM" id="Phobius"/>
    </source>
</evidence>
<keyword evidence="3" id="KW-1185">Reference proteome</keyword>
<accession>A0A6L9MMZ4</accession>
<dbReference type="Proteomes" id="UP000476332">
    <property type="component" value="Unassembled WGS sequence"/>
</dbReference>
<sequence length="64" mass="7167">MPCCPSLCWRDGRTQRVVRDRITKDADDELGRYGLGNGLWLAFGLLVLALLVLGMAALIKHLRK</sequence>
<evidence type="ECO:0000313" key="3">
    <source>
        <dbReference type="Proteomes" id="UP000476332"/>
    </source>
</evidence>
<organism evidence="2 3">
    <name type="scientific">Aurantimonas aggregata</name>
    <dbReference type="NCBI Taxonomy" id="2047720"/>
    <lineage>
        <taxon>Bacteria</taxon>
        <taxon>Pseudomonadati</taxon>
        <taxon>Pseudomonadota</taxon>
        <taxon>Alphaproteobacteria</taxon>
        <taxon>Hyphomicrobiales</taxon>
        <taxon>Aurantimonadaceae</taxon>
        <taxon>Aurantimonas</taxon>
    </lineage>
</organism>
<protein>
    <submittedName>
        <fullName evidence="2">Uncharacterized protein</fullName>
    </submittedName>
</protein>
<proteinExistence type="predicted"/>
<keyword evidence="1" id="KW-0812">Transmembrane</keyword>
<dbReference type="AlphaFoldDB" id="A0A6L9MMZ4"/>
<feature type="transmembrane region" description="Helical" evidence="1">
    <location>
        <begin position="39"/>
        <end position="59"/>
    </location>
</feature>
<keyword evidence="1" id="KW-0472">Membrane</keyword>
<reference evidence="2 3" key="1">
    <citation type="submission" date="2020-01" db="EMBL/GenBank/DDBJ databases">
        <title>Genomes of bacteria type strains.</title>
        <authorList>
            <person name="Chen J."/>
            <person name="Zhu S."/>
            <person name="Chen J."/>
        </authorList>
    </citation>
    <scope>NUCLEOTIDE SEQUENCE [LARGE SCALE GENOMIC DNA]</scope>
    <source>
        <strain evidence="2 3">KCTC 52919</strain>
    </source>
</reference>
<gene>
    <name evidence="2" type="ORF">GTW51_20835</name>
</gene>
<comment type="caution">
    <text evidence="2">The sequence shown here is derived from an EMBL/GenBank/DDBJ whole genome shotgun (WGS) entry which is preliminary data.</text>
</comment>
<evidence type="ECO:0000313" key="2">
    <source>
        <dbReference type="EMBL" id="NDV89121.1"/>
    </source>
</evidence>